<feature type="chain" id="PRO_5015630873" evidence="2">
    <location>
        <begin position="21"/>
        <end position="723"/>
    </location>
</feature>
<dbReference type="Pfam" id="PF03629">
    <property type="entry name" value="SASA"/>
    <property type="match status" value="2"/>
</dbReference>
<dbReference type="PANTHER" id="PTHR22901:SF0">
    <property type="entry name" value="SIALATE O-ACETYLESTERASE"/>
    <property type="match status" value="1"/>
</dbReference>
<comment type="caution">
    <text evidence="4">The sequence shown here is derived from an EMBL/GenBank/DDBJ whole genome shotgun (WGS) entry which is preliminary data.</text>
</comment>
<evidence type="ECO:0000256" key="1">
    <source>
        <dbReference type="ARBA" id="ARBA00022801"/>
    </source>
</evidence>
<evidence type="ECO:0000313" key="4">
    <source>
        <dbReference type="EMBL" id="PVY42570.1"/>
    </source>
</evidence>
<evidence type="ECO:0000259" key="3">
    <source>
        <dbReference type="Pfam" id="PF03629"/>
    </source>
</evidence>
<dbReference type="GO" id="GO:0005975">
    <property type="term" value="P:carbohydrate metabolic process"/>
    <property type="evidence" value="ECO:0007669"/>
    <property type="project" value="TreeGrafter"/>
</dbReference>
<dbReference type="GO" id="GO:0001681">
    <property type="term" value="F:sialate O-acetylesterase activity"/>
    <property type="evidence" value="ECO:0007669"/>
    <property type="project" value="InterPro"/>
</dbReference>
<sequence>MRKVRYFLWLGLLAALPLGAAVRTPAVFGDSMVLQRNRPLPVWGWAEPGEAVKVTLGESVAETVADASGRWRVTLPARPEGGPCELTVAGENTLRFKDVMIGEVWLCSGQSNMAWRLNQSEGAEQAIRDSANPRLRLFQVERHWGQVAPEQGTGRWRVSSPESSGTFSGVGYFFGRRLAAELEVTVGLIDVSWGGTRIEPWISPAELGNYPQLAELNRQAQLFDPASAAHRERLEQWLAACETYNAAVKEALARKSPPPLPPKFPAELRCASRDDVGMLFRWMIRPLTPLAVGGTIWYQGEANRLDGLVYAEKLKALATGWRREFASPEMPFYLVQLAPFAYARQNPVALASVWAAQSRAAREIPNAGMAVINDVGNLRDIHPVKKRPVGERLAGLALRRTFGREVPAEFPEPESWKVEGGEAVVTFRNAAKLATRDGKAPDWFELCDNRGIWHAAAARLDGCRVILSAPDAPEPKAVRFAWSLVAEPNLVNEHGLPAGIFQLGEAPLANPLSERIPEAAGFQVLYRVRPLEAASGHSIRYAQDRTESLSGKIERVAYFLRLRPKKGEEQFVYAEMDPFSPDPKKLGVPVRESRARFQQDVRNVRIISNVPGVENGLFPEGCSIEFWDCNYSGANIRKLPGASDGRCDFGDRMNLSTSPGYGSMQLHNHRQRRTVFAYNHWSEGASCDLGIGNAPAGHPDWTGSKSGRTLSDAELTVLVRTGE</sequence>
<feature type="domain" description="Sialate O-acetylesterase" evidence="3">
    <location>
        <begin position="291"/>
        <end position="375"/>
    </location>
</feature>
<evidence type="ECO:0000313" key="5">
    <source>
        <dbReference type="Proteomes" id="UP000245959"/>
    </source>
</evidence>
<dbReference type="AlphaFoldDB" id="A0A2U1B1M2"/>
<proteinExistence type="predicted"/>
<dbReference type="Gene3D" id="3.40.50.1110">
    <property type="entry name" value="SGNH hydrolase"/>
    <property type="match status" value="1"/>
</dbReference>
<dbReference type="Proteomes" id="UP000245959">
    <property type="component" value="Unassembled WGS sequence"/>
</dbReference>
<dbReference type="OrthoDB" id="183320at2"/>
<dbReference type="EMBL" id="QEKH01000011">
    <property type="protein sequence ID" value="PVY42570.1"/>
    <property type="molecule type" value="Genomic_DNA"/>
</dbReference>
<gene>
    <name evidence="4" type="ORF">C8D82_11127</name>
</gene>
<reference evidence="4 5" key="1">
    <citation type="submission" date="2018-04" db="EMBL/GenBank/DDBJ databases">
        <title>Genomic Encyclopedia of Type Strains, Phase IV (KMG-IV): sequencing the most valuable type-strain genomes for metagenomic binning, comparative biology and taxonomic classification.</title>
        <authorList>
            <person name="Goeker M."/>
        </authorList>
    </citation>
    <scope>NUCLEOTIDE SEQUENCE [LARGE SCALE GENOMIC DNA]</scope>
    <source>
        <strain evidence="4 5">DSM 14823</strain>
    </source>
</reference>
<keyword evidence="1" id="KW-0378">Hydrolase</keyword>
<protein>
    <submittedName>
        <fullName evidence="4">Sialate O-acetylesterase</fullName>
    </submittedName>
</protein>
<dbReference type="Gene3D" id="2.60.40.10">
    <property type="entry name" value="Immunoglobulins"/>
    <property type="match status" value="1"/>
</dbReference>
<evidence type="ECO:0000256" key="2">
    <source>
        <dbReference type="SAM" id="SignalP"/>
    </source>
</evidence>
<dbReference type="GeneID" id="78295075"/>
<dbReference type="SUPFAM" id="SSF52266">
    <property type="entry name" value="SGNH hydrolase"/>
    <property type="match status" value="1"/>
</dbReference>
<dbReference type="InterPro" id="IPR013783">
    <property type="entry name" value="Ig-like_fold"/>
</dbReference>
<feature type="domain" description="Sialate O-acetylesterase" evidence="3">
    <location>
        <begin position="103"/>
        <end position="205"/>
    </location>
</feature>
<organism evidence="4 5">
    <name type="scientific">Victivallis vadensis</name>
    <dbReference type="NCBI Taxonomy" id="172901"/>
    <lineage>
        <taxon>Bacteria</taxon>
        <taxon>Pseudomonadati</taxon>
        <taxon>Lentisphaerota</taxon>
        <taxon>Lentisphaeria</taxon>
        <taxon>Victivallales</taxon>
        <taxon>Victivallaceae</taxon>
        <taxon>Victivallis</taxon>
    </lineage>
</organism>
<keyword evidence="5" id="KW-1185">Reference proteome</keyword>
<dbReference type="InterPro" id="IPR036514">
    <property type="entry name" value="SGNH_hydro_sf"/>
</dbReference>
<feature type="signal peptide" evidence="2">
    <location>
        <begin position="1"/>
        <end position="20"/>
    </location>
</feature>
<accession>A0A2U1B1M2</accession>
<dbReference type="PANTHER" id="PTHR22901">
    <property type="entry name" value="SIALATE O-ACETYLESTERASE"/>
    <property type="match status" value="1"/>
</dbReference>
<dbReference type="InterPro" id="IPR005181">
    <property type="entry name" value="SASA"/>
</dbReference>
<dbReference type="RefSeq" id="WP_116883764.1">
    <property type="nucleotide sequence ID" value="NZ_CABMMC010000066.1"/>
</dbReference>
<keyword evidence="2" id="KW-0732">Signal</keyword>
<dbReference type="InterPro" id="IPR039329">
    <property type="entry name" value="SIAE"/>
</dbReference>
<name>A0A2U1B1M2_9BACT</name>